<evidence type="ECO:0000313" key="3">
    <source>
        <dbReference type="Proteomes" id="UP000321393"/>
    </source>
</evidence>
<evidence type="ECO:0000313" key="1">
    <source>
        <dbReference type="EMBL" id="KAA0038053.1"/>
    </source>
</evidence>
<dbReference type="InterPro" id="IPR043502">
    <property type="entry name" value="DNA/RNA_pol_sf"/>
</dbReference>
<name>A0A5A7T4Y2_CUCMM</name>
<dbReference type="OrthoDB" id="778454at2759"/>
<dbReference type="AlphaFoldDB" id="A0A5A7T4Y2"/>
<reference evidence="3 4" key="1">
    <citation type="submission" date="2019-08" db="EMBL/GenBank/DDBJ databases">
        <title>Draft genome sequences of two oriental melons (Cucumis melo L. var makuwa).</title>
        <authorList>
            <person name="Kwon S.-Y."/>
        </authorList>
    </citation>
    <scope>NUCLEOTIDE SEQUENCE [LARGE SCALE GENOMIC DNA]</scope>
    <source>
        <strain evidence="4">cv. Chang Bougi</strain>
        <strain evidence="3">cv. SW 3</strain>
        <tissue evidence="1">Leaf</tissue>
    </source>
</reference>
<dbReference type="SUPFAM" id="SSF56672">
    <property type="entry name" value="DNA/RNA polymerases"/>
    <property type="match status" value="1"/>
</dbReference>
<comment type="caution">
    <text evidence="1">The sequence shown here is derived from an EMBL/GenBank/DDBJ whole genome shotgun (WGS) entry which is preliminary data.</text>
</comment>
<proteinExistence type="predicted"/>
<dbReference type="PANTHER" id="PTHR33067:SF9">
    <property type="entry name" value="RNA-DIRECTED DNA POLYMERASE"/>
    <property type="match status" value="1"/>
</dbReference>
<dbReference type="Gene3D" id="3.10.10.10">
    <property type="entry name" value="HIV Type 1 Reverse Transcriptase, subunit A, domain 1"/>
    <property type="match status" value="1"/>
</dbReference>
<dbReference type="Proteomes" id="UP000321947">
    <property type="component" value="Unassembled WGS sequence"/>
</dbReference>
<evidence type="ECO:0000313" key="2">
    <source>
        <dbReference type="EMBL" id="TYK20551.1"/>
    </source>
</evidence>
<dbReference type="EMBL" id="SSTE01018788">
    <property type="protein sequence ID" value="KAA0038053.1"/>
    <property type="molecule type" value="Genomic_DNA"/>
</dbReference>
<evidence type="ECO:0000313" key="4">
    <source>
        <dbReference type="Proteomes" id="UP000321947"/>
    </source>
</evidence>
<dbReference type="Proteomes" id="UP000321393">
    <property type="component" value="Unassembled WGS sequence"/>
</dbReference>
<dbReference type="EMBL" id="SSTD01006251">
    <property type="protein sequence ID" value="TYK20551.1"/>
    <property type="molecule type" value="Genomic_DNA"/>
</dbReference>
<protein>
    <submittedName>
        <fullName evidence="1">Uncharacterized protein</fullName>
    </submittedName>
</protein>
<dbReference type="PANTHER" id="PTHR33067">
    <property type="entry name" value="RNA-DIRECTED DNA POLYMERASE-RELATED"/>
    <property type="match status" value="1"/>
</dbReference>
<accession>A0A5A7T4Y2</accession>
<gene>
    <name evidence="2" type="ORF">E5676_scaffold237G001390</name>
    <name evidence="1" type="ORF">E6C27_scaffold36G002560</name>
</gene>
<organism evidence="1 3">
    <name type="scientific">Cucumis melo var. makuwa</name>
    <name type="common">Oriental melon</name>
    <dbReference type="NCBI Taxonomy" id="1194695"/>
    <lineage>
        <taxon>Eukaryota</taxon>
        <taxon>Viridiplantae</taxon>
        <taxon>Streptophyta</taxon>
        <taxon>Embryophyta</taxon>
        <taxon>Tracheophyta</taxon>
        <taxon>Spermatophyta</taxon>
        <taxon>Magnoliopsida</taxon>
        <taxon>eudicotyledons</taxon>
        <taxon>Gunneridae</taxon>
        <taxon>Pentapetalae</taxon>
        <taxon>rosids</taxon>
        <taxon>fabids</taxon>
        <taxon>Cucurbitales</taxon>
        <taxon>Cucurbitaceae</taxon>
        <taxon>Benincaseae</taxon>
        <taxon>Cucumis</taxon>
    </lineage>
</organism>
<sequence length="267" mass="31128">MRRIVYLGNKLKPLTTSSISWSSKEEEQMSSYVKFLTDILAKKIRINDRETMALTQATRDIFKNGVLEKMIDPNSFLIPYSIGGMDLGRALCDLKASINFMSLSIFMKLEIREFPTDDETYSAIESLRWDYCEEEVYHELFNTEEFFEEEDLSYILKEVNIVSGERNFESLDLQTKGKKKTKPSIEEPPKLELKHLPNHLKLEEGQEDTIQFQRWLNPAMKEVVKKEIIKWLDAGVIYPITNSEWVSPVQCVPKKGRMIVVKNEKND</sequence>